<accession>A0AAW6TEE5</accession>
<organism evidence="3 4">
    <name type="scientific">Flavobacterium yafengii</name>
    <dbReference type="NCBI Taxonomy" id="3041253"/>
    <lineage>
        <taxon>Bacteria</taxon>
        <taxon>Pseudomonadati</taxon>
        <taxon>Bacteroidota</taxon>
        <taxon>Flavobacteriia</taxon>
        <taxon>Flavobacteriales</taxon>
        <taxon>Flavobacteriaceae</taxon>
        <taxon>Flavobacterium</taxon>
    </lineage>
</organism>
<evidence type="ECO:0000259" key="2">
    <source>
        <dbReference type="Pfam" id="PF12849"/>
    </source>
</evidence>
<name>A0AAW6TEE5_9FLAO</name>
<dbReference type="InterPro" id="IPR050811">
    <property type="entry name" value="Phosphate_ABC_transporter"/>
</dbReference>
<dbReference type="InterPro" id="IPR024370">
    <property type="entry name" value="PBP_domain"/>
</dbReference>
<evidence type="ECO:0000313" key="3">
    <source>
        <dbReference type="EMBL" id="MDI5948025.1"/>
    </source>
</evidence>
<feature type="domain" description="PBP" evidence="2">
    <location>
        <begin position="37"/>
        <end position="275"/>
    </location>
</feature>
<dbReference type="Gene3D" id="3.40.190.10">
    <property type="entry name" value="Periplasmic binding protein-like II"/>
    <property type="match status" value="2"/>
</dbReference>
<dbReference type="RefSeq" id="WP_282713667.1">
    <property type="nucleotide sequence ID" value="NZ_JASCRV010000006.1"/>
</dbReference>
<gene>
    <name evidence="3" type="ORF">QLS97_00040</name>
</gene>
<comment type="caution">
    <text evidence="3">The sequence shown here is derived from an EMBL/GenBank/DDBJ whole genome shotgun (WGS) entry which is preliminary data.</text>
</comment>
<dbReference type="Pfam" id="PF12849">
    <property type="entry name" value="PBP_like_2"/>
    <property type="match status" value="1"/>
</dbReference>
<dbReference type="Proteomes" id="UP001228643">
    <property type="component" value="Unassembled WGS sequence"/>
</dbReference>
<dbReference type="EMBL" id="JASCRY010000001">
    <property type="protein sequence ID" value="MDI5948025.1"/>
    <property type="molecule type" value="Genomic_DNA"/>
</dbReference>
<dbReference type="PANTHER" id="PTHR30570:SF1">
    <property type="entry name" value="PHOSPHATE-BINDING PROTEIN PSTS"/>
    <property type="match status" value="1"/>
</dbReference>
<dbReference type="AlphaFoldDB" id="A0AAW6TEE5"/>
<sequence>MKNHSKLPYFILFSLVILVLACNKATNKKDNETILKGSTTIYVDETLAPIIEDQVAVFENEYEAKVKLVAKSESETVNSLFNEKAAIAILSRNLTTEELKIFKQRKINPKITVFATDAVAFISNKSNKDTLVALKDVISFMQGKSVASIKGLVFDNLNSSTVRYMNSLAGINAIPEKGVFSFKSNDEVIKYVSENDGMIGVVGVNWLSQPLPAMQKYVDDVATLSVKGLNGDNYYIPSQNNIAEGKYPLARDLYIINCQGFSGLGMGFASFVAGDVGQRIILKSGLLPVRIPTRKFTIIGKGQNDKK</sequence>
<dbReference type="PANTHER" id="PTHR30570">
    <property type="entry name" value="PERIPLASMIC PHOSPHATE BINDING COMPONENT OF PHOSPHATE ABC TRANSPORTER"/>
    <property type="match status" value="1"/>
</dbReference>
<reference evidence="3 4" key="1">
    <citation type="submission" date="2023-04" db="EMBL/GenBank/DDBJ databases">
        <title>Two novel species of Flavobacterium.</title>
        <authorList>
            <person name="Liu Q."/>
            <person name="Xin Y.-H."/>
        </authorList>
    </citation>
    <scope>NUCLEOTIDE SEQUENCE [LARGE SCALE GENOMIC DNA]</scope>
    <source>
        <strain evidence="3 4">LB2P87</strain>
    </source>
</reference>
<dbReference type="PROSITE" id="PS51257">
    <property type="entry name" value="PROKAR_LIPOPROTEIN"/>
    <property type="match status" value="1"/>
</dbReference>
<keyword evidence="1" id="KW-0732">Signal</keyword>
<dbReference type="SUPFAM" id="SSF53850">
    <property type="entry name" value="Periplasmic binding protein-like II"/>
    <property type="match status" value="1"/>
</dbReference>
<keyword evidence="4" id="KW-1185">Reference proteome</keyword>
<proteinExistence type="predicted"/>
<protein>
    <submittedName>
        <fullName evidence="3">Substrate-binding domain-containing protein</fullName>
    </submittedName>
</protein>
<evidence type="ECO:0000256" key="1">
    <source>
        <dbReference type="ARBA" id="ARBA00022729"/>
    </source>
</evidence>
<evidence type="ECO:0000313" key="4">
    <source>
        <dbReference type="Proteomes" id="UP001228643"/>
    </source>
</evidence>